<keyword evidence="2" id="KW-0472">Membrane</keyword>
<feature type="compositionally biased region" description="Acidic residues" evidence="1">
    <location>
        <begin position="354"/>
        <end position="363"/>
    </location>
</feature>
<dbReference type="EMBL" id="BAAAQF010000001">
    <property type="protein sequence ID" value="GAA1659959.1"/>
    <property type="molecule type" value="Genomic_DNA"/>
</dbReference>
<evidence type="ECO:0000313" key="4">
    <source>
        <dbReference type="EMBL" id="GAA1659959.1"/>
    </source>
</evidence>
<evidence type="ECO:0000313" key="5">
    <source>
        <dbReference type="Proteomes" id="UP001499851"/>
    </source>
</evidence>
<feature type="region of interest" description="Disordered" evidence="1">
    <location>
        <begin position="323"/>
        <end position="380"/>
    </location>
</feature>
<name>A0ABP4RSS3_9ACTN</name>
<evidence type="ECO:0000256" key="1">
    <source>
        <dbReference type="SAM" id="MobiDB-lite"/>
    </source>
</evidence>
<feature type="region of interest" description="Disordered" evidence="1">
    <location>
        <begin position="25"/>
        <end position="46"/>
    </location>
</feature>
<feature type="chain" id="PRO_5047161201" description="DUF916 domain-containing protein" evidence="3">
    <location>
        <begin position="24"/>
        <end position="380"/>
    </location>
</feature>
<keyword evidence="2" id="KW-1133">Transmembrane helix</keyword>
<keyword evidence="3" id="KW-0732">Signal</keyword>
<evidence type="ECO:0000256" key="3">
    <source>
        <dbReference type="SAM" id="SignalP"/>
    </source>
</evidence>
<feature type="compositionally biased region" description="Low complexity" evidence="1">
    <location>
        <begin position="337"/>
        <end position="352"/>
    </location>
</feature>
<evidence type="ECO:0000256" key="2">
    <source>
        <dbReference type="SAM" id="Phobius"/>
    </source>
</evidence>
<sequence length="380" mass="39803">MRSILIPAAAAIAVLLAASPAAAQEEPAPSTWGVNPSSQDGPDGRAAFDYALDPGATVIDFVGVSNFGTEPITLRLYASDAFTSESGAFDLLPADQEPVDVGSWIGFNEDTLTIAPQTRLDVPFALHVPADATPGDHVGGIVAAVTEESTDASGDDLLVERRVGARVHLRVSGDLDPALDPDLDHLTYHYDWNPAAPGTASFDYEIENTGNVRLQGDLVARFAGPFGLLEREITIAELPQILPGDRYEGTAEVGGLWPLLRLDVELVVRPEAVDPADAESRIPSSSHEERLWAPPWTQAAVLAALGLVAFIWLKIRKRRRANGATTALKPPQPADSGATGPGPRADDGAGPDPSEPDTPDDPAADASGATAPAPSKETSA</sequence>
<evidence type="ECO:0008006" key="6">
    <source>
        <dbReference type="Google" id="ProtNLM"/>
    </source>
</evidence>
<reference evidence="5" key="1">
    <citation type="journal article" date="2019" name="Int. J. Syst. Evol. Microbiol.">
        <title>The Global Catalogue of Microorganisms (GCM) 10K type strain sequencing project: providing services to taxonomists for standard genome sequencing and annotation.</title>
        <authorList>
            <consortium name="The Broad Institute Genomics Platform"/>
            <consortium name="The Broad Institute Genome Sequencing Center for Infectious Disease"/>
            <person name="Wu L."/>
            <person name="Ma J."/>
        </authorList>
    </citation>
    <scope>NUCLEOTIDE SEQUENCE [LARGE SCALE GENOMIC DNA]</scope>
    <source>
        <strain evidence="5">JCM 16001</strain>
    </source>
</reference>
<protein>
    <recommendedName>
        <fullName evidence="6">DUF916 domain-containing protein</fullName>
    </recommendedName>
</protein>
<keyword evidence="5" id="KW-1185">Reference proteome</keyword>
<gene>
    <name evidence="4" type="ORF">GCM10009830_01260</name>
</gene>
<feature type="signal peptide" evidence="3">
    <location>
        <begin position="1"/>
        <end position="23"/>
    </location>
</feature>
<dbReference type="Proteomes" id="UP001499851">
    <property type="component" value="Unassembled WGS sequence"/>
</dbReference>
<feature type="transmembrane region" description="Helical" evidence="2">
    <location>
        <begin position="291"/>
        <end position="313"/>
    </location>
</feature>
<keyword evidence="2" id="KW-0812">Transmembrane</keyword>
<organism evidence="4 5">
    <name type="scientific">Glycomyces endophyticus</name>
    <dbReference type="NCBI Taxonomy" id="480996"/>
    <lineage>
        <taxon>Bacteria</taxon>
        <taxon>Bacillati</taxon>
        <taxon>Actinomycetota</taxon>
        <taxon>Actinomycetes</taxon>
        <taxon>Glycomycetales</taxon>
        <taxon>Glycomycetaceae</taxon>
        <taxon>Glycomyces</taxon>
    </lineage>
</organism>
<accession>A0ABP4RSS3</accession>
<dbReference type="RefSeq" id="WP_344480443.1">
    <property type="nucleotide sequence ID" value="NZ_BAAAQF010000001.1"/>
</dbReference>
<feature type="compositionally biased region" description="Low complexity" evidence="1">
    <location>
        <begin position="364"/>
        <end position="374"/>
    </location>
</feature>
<comment type="caution">
    <text evidence="4">The sequence shown here is derived from an EMBL/GenBank/DDBJ whole genome shotgun (WGS) entry which is preliminary data.</text>
</comment>
<proteinExistence type="predicted"/>